<geneLocation type="mitochondrion" evidence="1"/>
<name>A0A101LYX1_PICGL</name>
<proteinExistence type="predicted"/>
<comment type="caution">
    <text evidence="1">The sequence shown here is derived from an EMBL/GenBank/DDBJ whole genome shotgun (WGS) entry which is preliminary data.</text>
</comment>
<evidence type="ECO:0000313" key="1">
    <source>
        <dbReference type="EMBL" id="KUM47889.1"/>
    </source>
</evidence>
<keyword evidence="1" id="KW-0496">Mitochondrion</keyword>
<sequence>MAGLSLPYLMDGLVLSHVSTKPTTMCSSMNGGYLIVLRPLPNSL</sequence>
<protein>
    <submittedName>
        <fullName evidence="1">Uncharacterized protein</fullName>
    </submittedName>
</protein>
<dbReference type="EMBL" id="LKAM01000006">
    <property type="protein sequence ID" value="KUM47889.1"/>
    <property type="molecule type" value="Genomic_DNA"/>
</dbReference>
<reference evidence="1" key="1">
    <citation type="journal article" date="2015" name="Genome Biol. Evol.">
        <title>Organellar Genomes of White Spruce (Picea glauca): Assembly and Annotation.</title>
        <authorList>
            <person name="Jackman S.D."/>
            <person name="Warren R.L."/>
            <person name="Gibb E.A."/>
            <person name="Vandervalk B.P."/>
            <person name="Mohamadi H."/>
            <person name="Chu J."/>
            <person name="Raymond A."/>
            <person name="Pleasance S."/>
            <person name="Coope R."/>
            <person name="Wildung M.R."/>
            <person name="Ritland C.E."/>
            <person name="Bousquet J."/>
            <person name="Jones S.J."/>
            <person name="Bohlmann J."/>
            <person name="Birol I."/>
        </authorList>
    </citation>
    <scope>NUCLEOTIDE SEQUENCE [LARGE SCALE GENOMIC DNA]</scope>
    <source>
        <tissue evidence="1">Flushing bud</tissue>
    </source>
</reference>
<gene>
    <name evidence="1" type="ORF">ABT39_MTgene4884</name>
</gene>
<accession>A0A101LYX1</accession>
<dbReference type="AlphaFoldDB" id="A0A101LYX1"/>
<organism evidence="1">
    <name type="scientific">Picea glauca</name>
    <name type="common">White spruce</name>
    <name type="synonym">Pinus glauca</name>
    <dbReference type="NCBI Taxonomy" id="3330"/>
    <lineage>
        <taxon>Eukaryota</taxon>
        <taxon>Viridiplantae</taxon>
        <taxon>Streptophyta</taxon>
        <taxon>Embryophyta</taxon>
        <taxon>Tracheophyta</taxon>
        <taxon>Spermatophyta</taxon>
        <taxon>Pinopsida</taxon>
        <taxon>Pinidae</taxon>
        <taxon>Conifers I</taxon>
        <taxon>Pinales</taxon>
        <taxon>Pinaceae</taxon>
        <taxon>Picea</taxon>
    </lineage>
</organism>